<feature type="region of interest" description="Disordered" evidence="2">
    <location>
        <begin position="1"/>
        <end position="48"/>
    </location>
</feature>
<organism evidence="5">
    <name type="scientific">uncultured Nocardioidaceae bacterium</name>
    <dbReference type="NCBI Taxonomy" id="253824"/>
    <lineage>
        <taxon>Bacteria</taxon>
        <taxon>Bacillati</taxon>
        <taxon>Actinomycetota</taxon>
        <taxon>Actinomycetes</taxon>
        <taxon>Propionibacteriales</taxon>
        <taxon>Nocardioidaceae</taxon>
        <taxon>environmental samples</taxon>
    </lineage>
</organism>
<evidence type="ECO:0000313" key="5">
    <source>
        <dbReference type="EMBL" id="CAA9318005.1"/>
    </source>
</evidence>
<feature type="region of interest" description="Disordered" evidence="2">
    <location>
        <begin position="320"/>
        <end position="339"/>
    </location>
</feature>
<dbReference type="PROSITE" id="PS50112">
    <property type="entry name" value="PAS"/>
    <property type="match status" value="1"/>
</dbReference>
<dbReference type="PANTHER" id="PTHR43156:SF2">
    <property type="entry name" value="STAGE II SPORULATION PROTEIN E"/>
    <property type="match status" value="1"/>
</dbReference>
<accession>A0A6J4KZA8</accession>
<dbReference type="AlphaFoldDB" id="A0A6J4KZA8"/>
<dbReference type="InterPro" id="IPR000014">
    <property type="entry name" value="PAS"/>
</dbReference>
<proteinExistence type="predicted"/>
<dbReference type="PANTHER" id="PTHR43156">
    <property type="entry name" value="STAGE II SPORULATION PROTEIN E-RELATED"/>
    <property type="match status" value="1"/>
</dbReference>
<dbReference type="Gene3D" id="3.60.40.10">
    <property type="entry name" value="PPM-type phosphatase domain"/>
    <property type="match status" value="1"/>
</dbReference>
<dbReference type="EMBL" id="CADCUF010000024">
    <property type="protein sequence ID" value="CAA9318005.1"/>
    <property type="molecule type" value="Genomic_DNA"/>
</dbReference>
<dbReference type="GO" id="GO:0016791">
    <property type="term" value="F:phosphatase activity"/>
    <property type="evidence" value="ECO:0007669"/>
    <property type="project" value="TreeGrafter"/>
</dbReference>
<feature type="compositionally biased region" description="Basic and acidic residues" evidence="2">
    <location>
        <begin position="1"/>
        <end position="10"/>
    </location>
</feature>
<dbReference type="Gene3D" id="3.30.450.40">
    <property type="match status" value="1"/>
</dbReference>
<dbReference type="SUPFAM" id="SSF55781">
    <property type="entry name" value="GAF domain-like"/>
    <property type="match status" value="1"/>
</dbReference>
<dbReference type="Pfam" id="PF13185">
    <property type="entry name" value="GAF_2"/>
    <property type="match status" value="1"/>
</dbReference>
<dbReference type="CDD" id="cd00130">
    <property type="entry name" value="PAS"/>
    <property type="match status" value="1"/>
</dbReference>
<dbReference type="InterPro" id="IPR052016">
    <property type="entry name" value="Bact_Sigma-Reg"/>
</dbReference>
<dbReference type="InterPro" id="IPR003018">
    <property type="entry name" value="GAF"/>
</dbReference>
<dbReference type="InterPro" id="IPR001932">
    <property type="entry name" value="PPM-type_phosphatase-like_dom"/>
</dbReference>
<name>A0A6J4KZA8_9ACTN</name>
<evidence type="ECO:0000259" key="4">
    <source>
        <dbReference type="PROSITE" id="PS50113"/>
    </source>
</evidence>
<gene>
    <name evidence="5" type="ORF">AVDCRST_MAG24-196</name>
</gene>
<reference evidence="5" key="1">
    <citation type="submission" date="2020-02" db="EMBL/GenBank/DDBJ databases">
        <authorList>
            <person name="Meier V. D."/>
        </authorList>
    </citation>
    <scope>NUCLEOTIDE SEQUENCE</scope>
    <source>
        <strain evidence="5">AVDCRST_MAG24</strain>
    </source>
</reference>
<feature type="compositionally biased region" description="Acidic residues" evidence="2">
    <location>
        <begin position="326"/>
        <end position="337"/>
    </location>
</feature>
<dbReference type="SUPFAM" id="SSF81606">
    <property type="entry name" value="PP2C-like"/>
    <property type="match status" value="1"/>
</dbReference>
<evidence type="ECO:0000256" key="1">
    <source>
        <dbReference type="ARBA" id="ARBA00022801"/>
    </source>
</evidence>
<dbReference type="Gene3D" id="3.30.450.20">
    <property type="entry name" value="PAS domain"/>
    <property type="match status" value="1"/>
</dbReference>
<dbReference type="InterPro" id="IPR029016">
    <property type="entry name" value="GAF-like_dom_sf"/>
</dbReference>
<dbReference type="SUPFAM" id="SSF55785">
    <property type="entry name" value="PYP-like sensor domain (PAS domain)"/>
    <property type="match status" value="1"/>
</dbReference>
<evidence type="ECO:0000259" key="3">
    <source>
        <dbReference type="PROSITE" id="PS50112"/>
    </source>
</evidence>
<dbReference type="SMART" id="SM00331">
    <property type="entry name" value="PP2C_SIG"/>
    <property type="match status" value="1"/>
</dbReference>
<dbReference type="InterPro" id="IPR035965">
    <property type="entry name" value="PAS-like_dom_sf"/>
</dbReference>
<feature type="domain" description="PAS" evidence="3">
    <location>
        <begin position="56"/>
        <end position="129"/>
    </location>
</feature>
<dbReference type="InterPro" id="IPR013656">
    <property type="entry name" value="PAS_4"/>
</dbReference>
<dbReference type="Pfam" id="PF07228">
    <property type="entry name" value="SpoIIE"/>
    <property type="match status" value="1"/>
</dbReference>
<evidence type="ECO:0000256" key="2">
    <source>
        <dbReference type="SAM" id="MobiDB-lite"/>
    </source>
</evidence>
<dbReference type="InterPro" id="IPR036457">
    <property type="entry name" value="PPM-type-like_dom_sf"/>
</dbReference>
<feature type="domain" description="PAC" evidence="4">
    <location>
        <begin position="139"/>
        <end position="193"/>
    </location>
</feature>
<protein>
    <submittedName>
        <fullName evidence="5">Probable regulatory protein</fullName>
    </submittedName>
</protein>
<keyword evidence="1" id="KW-0378">Hydrolase</keyword>
<dbReference type="PROSITE" id="PS50113">
    <property type="entry name" value="PAC"/>
    <property type="match status" value="1"/>
</dbReference>
<dbReference type="InterPro" id="IPR000700">
    <property type="entry name" value="PAS-assoc_C"/>
</dbReference>
<sequence>MTAHHGRDGGSPRTGVGPAVDVGEVQTRRGTVPAQSGGQSGGPVPAAEQAGLPALSEVDFVKVFDDLPAPLLLLTPDLRIVHANKARLRATGTTLAEQVGRPLFEVFPPNPAEPGSDAMATLRDALQLAVRTGEPQTMAIQKYDIPRPDGTYEERYWSPRNIPVKDESGRVALVVHRSDDITDYVRERDALRRQEVQGASLRQRITEVESDLLSRTREFEQLNARLRRTSDAERRTARALAALANTISAFAATQSREELFEQLTRACRGILAAEGVAAALRTSDTELAVWSTEVDGVQVLSLESEDPLAHAARGQRVFVPAPVGTDPDEASGPEDDGPALAALPLRSGRRTLGSFLVSWSAIRPLSTRDVRLVEAIGVQFAHAVARVSLLEDERRQASATRTLAETLQRYLLTEPPQTDHLQVAVHYQPAAQEAQVGGDWYDAFLAPDGSTTLVVGDVAGHDRNAAATMAQLRNVLRGVAQALGASPARVLTTLDRAMSALGVEALATAVLCQVKPHPTTGDHRVLQWANAGHPPPLLLDPDGSTRFLESAPGLMLGVDPDSEREDDEVVLLPGTTVVLYSDGLVERRGESLDDGLQRLREAAEEYAGLGPHQLSDALRTRMAPDSEDDIAMVTVRVAEGL</sequence>
<dbReference type="Pfam" id="PF08448">
    <property type="entry name" value="PAS_4"/>
    <property type="match status" value="1"/>
</dbReference>